<dbReference type="eggNOG" id="KOG1362">
    <property type="taxonomic scope" value="Eukaryota"/>
</dbReference>
<dbReference type="Pfam" id="PF04515">
    <property type="entry name" value="Choline_transpo"/>
    <property type="match status" value="1"/>
</dbReference>
<keyword evidence="6" id="KW-0325">Glycoprotein</keyword>
<feature type="transmembrane region" description="Helical" evidence="7">
    <location>
        <begin position="650"/>
        <end position="675"/>
    </location>
</feature>
<dbReference type="AlphaFoldDB" id="K3WKP3"/>
<feature type="transmembrane region" description="Helical" evidence="7">
    <location>
        <begin position="330"/>
        <end position="349"/>
    </location>
</feature>
<keyword evidence="5 7" id="KW-0472">Membrane</keyword>
<dbReference type="VEuPathDB" id="FungiDB:PYU1_G005524"/>
<keyword evidence="4 7" id="KW-1133">Transmembrane helix</keyword>
<comment type="function">
    <text evidence="7">Choline transporter.</text>
</comment>
<feature type="transmembrane region" description="Helical" evidence="7">
    <location>
        <begin position="261"/>
        <end position="286"/>
    </location>
</feature>
<evidence type="ECO:0000256" key="5">
    <source>
        <dbReference type="ARBA" id="ARBA00023136"/>
    </source>
</evidence>
<name>K3WKP3_GLOUD</name>
<feature type="transmembrane region" description="Helical" evidence="7">
    <location>
        <begin position="570"/>
        <end position="593"/>
    </location>
</feature>
<evidence type="ECO:0000256" key="3">
    <source>
        <dbReference type="ARBA" id="ARBA00022692"/>
    </source>
</evidence>
<evidence type="ECO:0000256" key="6">
    <source>
        <dbReference type="ARBA" id="ARBA00023180"/>
    </source>
</evidence>
<feature type="compositionally biased region" description="Low complexity" evidence="8">
    <location>
        <begin position="729"/>
        <end position="739"/>
    </location>
</feature>
<feature type="transmembrane region" description="Helical" evidence="7">
    <location>
        <begin position="38"/>
        <end position="59"/>
    </location>
</feature>
<reference evidence="10" key="1">
    <citation type="journal article" date="2010" name="Genome Biol.">
        <title>Genome sequence of the necrotrophic plant pathogen Pythium ultimum reveals original pathogenicity mechanisms and effector repertoire.</title>
        <authorList>
            <person name="Levesque C.A."/>
            <person name="Brouwer H."/>
            <person name="Cano L."/>
            <person name="Hamilton J.P."/>
            <person name="Holt C."/>
            <person name="Huitema E."/>
            <person name="Raffaele S."/>
            <person name="Robideau G.P."/>
            <person name="Thines M."/>
            <person name="Win J."/>
            <person name="Zerillo M.M."/>
            <person name="Beakes G.W."/>
            <person name="Boore J.L."/>
            <person name="Busam D."/>
            <person name="Dumas B."/>
            <person name="Ferriera S."/>
            <person name="Fuerstenberg S.I."/>
            <person name="Gachon C.M."/>
            <person name="Gaulin E."/>
            <person name="Govers F."/>
            <person name="Grenville-Briggs L."/>
            <person name="Horner N."/>
            <person name="Hostetler J."/>
            <person name="Jiang R.H."/>
            <person name="Johnson J."/>
            <person name="Krajaejun T."/>
            <person name="Lin H."/>
            <person name="Meijer H.J."/>
            <person name="Moore B."/>
            <person name="Morris P."/>
            <person name="Phuntmart V."/>
            <person name="Puiu D."/>
            <person name="Shetty J."/>
            <person name="Stajich J.E."/>
            <person name="Tripathy S."/>
            <person name="Wawra S."/>
            <person name="van West P."/>
            <person name="Whitty B.R."/>
            <person name="Coutinho P.M."/>
            <person name="Henrissat B."/>
            <person name="Martin F."/>
            <person name="Thomas P.D."/>
            <person name="Tyler B.M."/>
            <person name="De Vries R.P."/>
            <person name="Kamoun S."/>
            <person name="Yandell M."/>
            <person name="Tisserat N."/>
            <person name="Buell C.R."/>
        </authorList>
    </citation>
    <scope>NUCLEOTIDE SEQUENCE</scope>
    <source>
        <strain evidence="10">DAOM:BR144</strain>
    </source>
</reference>
<feature type="transmembrane region" description="Helical" evidence="7">
    <location>
        <begin position="605"/>
        <end position="629"/>
    </location>
</feature>
<comment type="similarity">
    <text evidence="2 7">Belongs to the CTL (choline transporter-like) family.</text>
</comment>
<dbReference type="GO" id="GO:0005886">
    <property type="term" value="C:plasma membrane"/>
    <property type="evidence" value="ECO:0007669"/>
    <property type="project" value="UniProtKB-SubCell"/>
</dbReference>
<dbReference type="HOGENOM" id="CLU_017181_3_0_1"/>
<proteinExistence type="inferred from homology"/>
<keyword evidence="3 7" id="KW-0812">Transmembrane</keyword>
<evidence type="ECO:0000256" key="7">
    <source>
        <dbReference type="RuleBase" id="RU368066"/>
    </source>
</evidence>
<sequence length="751" mass="81350">MGCCRVGSNNVESEEQTDAPKALKNGLVPKSQRKCRDVLCCALFLVYWVGMVVVTILAVHTGKPLSLVYGKDYNGDVCGDGNLTDRQLTAYPRLDQDLLVALTAGVNDITAMQFFGVCVASCPMAGATTCTYDNSSCWVAAQDSRAVLFRCIPVDSQNETVLAQTCVDPVGADPECTNAKFVHGECSQVCHTKRVQKSVWEVEATTLNPLMEQLQGNLQVLGRFLNDMSAAKWLILLAGGVGAMVLGLVWLLVLQFFAGCMVWLTCFLVLIALVLMSLFCSFRAGIIDADALSGLSFLESATSSDSSEDGLSLDDLTASTDSSSKLQFQVASYVLWFVTALVFVVLVAMHKRIHIAIAIIKESSKAIKTMPMLLLWPLVPTLLFVALVIYSVAVAACLISSEDLTSAVKDTTASSLTLLSSVSANATASIDTLALTNQSAKTTQQVLLAYHLFGFLWTNQLVQAISICAIAGSVAQFYWSLPDERGKRKLEARFPMARAVRNTFRFSLGSLCFGSFVIAFVQFLRIVLEYINHNTKQLQEHNKIVKVAFLVVRCCLWCFEKCLKFLSKNAYIVIAMKGSSFCAASVESFRILLKNLARVAVVNSISFFLLLLVRTTITLAVGVFVFAVLSSSANAVTTTANELAILSGPVTSPMAPVLVACVLAWLVASAFANVYDTAIDTILLCFCEDTDMNGESASEYMSNELKRIMGARTTSHKVIRVGSKAVNESSSSPQAQQQAGTSNKVHIETEI</sequence>
<dbReference type="PANTHER" id="PTHR12385">
    <property type="entry name" value="CHOLINE TRANSPORTER-LIKE (SLC FAMILY 44)"/>
    <property type="match status" value="1"/>
</dbReference>
<feature type="transmembrane region" description="Helical" evidence="7">
    <location>
        <begin position="370"/>
        <end position="401"/>
    </location>
</feature>
<dbReference type="EnsemblProtists" id="PYU1_T005535">
    <property type="protein sequence ID" value="PYU1_T005535"/>
    <property type="gene ID" value="PYU1_G005524"/>
</dbReference>
<evidence type="ECO:0000313" key="9">
    <source>
        <dbReference type="EnsemblProtists" id="PYU1_T005535"/>
    </source>
</evidence>
<comment type="subcellular location">
    <subcellularLocation>
        <location evidence="7">Cell membrane</location>
        <topology evidence="7">Multi-pass membrane protein</topology>
    </subcellularLocation>
    <subcellularLocation>
        <location evidence="1">Membrane</location>
        <topology evidence="1">Multi-pass membrane protein</topology>
    </subcellularLocation>
</comment>
<dbReference type="GO" id="GO:0022857">
    <property type="term" value="F:transmembrane transporter activity"/>
    <property type="evidence" value="ECO:0007669"/>
    <property type="project" value="UniProtKB-UniRule"/>
</dbReference>
<dbReference type="InParanoid" id="K3WKP3"/>
<evidence type="ECO:0000256" key="2">
    <source>
        <dbReference type="ARBA" id="ARBA00007168"/>
    </source>
</evidence>
<organism evidence="9 10">
    <name type="scientific">Globisporangium ultimum (strain ATCC 200006 / CBS 805.95 / DAOM BR144)</name>
    <name type="common">Pythium ultimum</name>
    <dbReference type="NCBI Taxonomy" id="431595"/>
    <lineage>
        <taxon>Eukaryota</taxon>
        <taxon>Sar</taxon>
        <taxon>Stramenopiles</taxon>
        <taxon>Oomycota</taxon>
        <taxon>Peronosporomycetes</taxon>
        <taxon>Pythiales</taxon>
        <taxon>Pythiaceae</taxon>
        <taxon>Globisporangium</taxon>
    </lineage>
</organism>
<evidence type="ECO:0000256" key="8">
    <source>
        <dbReference type="SAM" id="MobiDB-lite"/>
    </source>
</evidence>
<evidence type="ECO:0000256" key="1">
    <source>
        <dbReference type="ARBA" id="ARBA00004141"/>
    </source>
</evidence>
<reference evidence="9" key="3">
    <citation type="submission" date="2015-02" db="UniProtKB">
        <authorList>
            <consortium name="EnsemblProtists"/>
        </authorList>
    </citation>
    <scope>IDENTIFICATION</scope>
    <source>
        <strain evidence="9">DAOM BR144</strain>
    </source>
</reference>
<dbReference type="EMBL" id="GL376633">
    <property type="status" value="NOT_ANNOTATED_CDS"/>
    <property type="molecule type" value="Genomic_DNA"/>
</dbReference>
<dbReference type="PANTHER" id="PTHR12385:SF14">
    <property type="entry name" value="CHOLINE TRANSPORTER-LIKE 2"/>
    <property type="match status" value="1"/>
</dbReference>
<feature type="transmembrane region" description="Helical" evidence="7">
    <location>
        <begin position="502"/>
        <end position="524"/>
    </location>
</feature>
<keyword evidence="10" id="KW-1185">Reference proteome</keyword>
<accession>K3WKP3</accession>
<dbReference type="InterPro" id="IPR007603">
    <property type="entry name" value="Choline_transptr-like"/>
</dbReference>
<feature type="transmembrane region" description="Helical" evidence="7">
    <location>
        <begin position="233"/>
        <end position="254"/>
    </location>
</feature>
<reference evidence="10" key="2">
    <citation type="submission" date="2010-04" db="EMBL/GenBank/DDBJ databases">
        <authorList>
            <person name="Buell R."/>
            <person name="Hamilton J."/>
            <person name="Hostetler J."/>
        </authorList>
    </citation>
    <scope>NUCLEOTIDE SEQUENCE [LARGE SCALE GENOMIC DNA]</scope>
    <source>
        <strain evidence="10">DAOM:BR144</strain>
    </source>
</reference>
<evidence type="ECO:0000313" key="10">
    <source>
        <dbReference type="Proteomes" id="UP000019132"/>
    </source>
</evidence>
<dbReference type="OMA" id="SQRKCRD"/>
<dbReference type="Proteomes" id="UP000019132">
    <property type="component" value="Unassembled WGS sequence"/>
</dbReference>
<feature type="transmembrane region" description="Helical" evidence="7">
    <location>
        <begin position="461"/>
        <end position="481"/>
    </location>
</feature>
<evidence type="ECO:0000256" key="4">
    <source>
        <dbReference type="ARBA" id="ARBA00022989"/>
    </source>
</evidence>
<protein>
    <recommendedName>
        <fullName evidence="7">Choline transporter-like protein</fullName>
    </recommendedName>
</protein>
<feature type="region of interest" description="Disordered" evidence="8">
    <location>
        <begin position="725"/>
        <end position="751"/>
    </location>
</feature>